<comment type="caution">
    <text evidence="1">The sequence shown here is derived from an EMBL/GenBank/DDBJ whole genome shotgun (WGS) entry which is preliminary data.</text>
</comment>
<organism evidence="1 2">
    <name type="scientific">Kutzneria kofuensis</name>
    <dbReference type="NCBI Taxonomy" id="103725"/>
    <lineage>
        <taxon>Bacteria</taxon>
        <taxon>Bacillati</taxon>
        <taxon>Actinomycetota</taxon>
        <taxon>Actinomycetes</taxon>
        <taxon>Pseudonocardiales</taxon>
        <taxon>Pseudonocardiaceae</taxon>
        <taxon>Kutzneria</taxon>
    </lineage>
</organism>
<gene>
    <name evidence="1" type="ORF">BJ998_001360</name>
</gene>
<dbReference type="AlphaFoldDB" id="A0A7W9KE59"/>
<dbReference type="Proteomes" id="UP000585638">
    <property type="component" value="Unassembled WGS sequence"/>
</dbReference>
<proteinExistence type="predicted"/>
<accession>A0A7W9KE59</accession>
<dbReference type="RefSeq" id="WP_184859458.1">
    <property type="nucleotide sequence ID" value="NZ_BAAAWY010000025.1"/>
</dbReference>
<reference evidence="1 2" key="1">
    <citation type="submission" date="2020-08" db="EMBL/GenBank/DDBJ databases">
        <title>Sequencing the genomes of 1000 actinobacteria strains.</title>
        <authorList>
            <person name="Klenk H.-P."/>
        </authorList>
    </citation>
    <scope>NUCLEOTIDE SEQUENCE [LARGE SCALE GENOMIC DNA]</scope>
    <source>
        <strain evidence="1 2">DSM 43851</strain>
    </source>
</reference>
<evidence type="ECO:0000313" key="1">
    <source>
        <dbReference type="EMBL" id="MBB5890164.1"/>
    </source>
</evidence>
<sequence length="320" mass="35701">MDVVELLSQIAADGDYNVLSLRNIGPAELTAVREALSEPSLREAALAVLAALDEPFDAALVPAEKPLPLNECEFWYALPTSDRAAVLDAFGLSSPVPVTMRMGRLAWRYDWFRHGEEHGRCGRIYVSPVLNGWTLVFGEPSADHHTRGTLPPGEDDPYEVKQMWADEAAHRVVRRDRCAELSRRFGAAHLYLRSYGDSTTSWFIAENGEVIRWYDVEVPEERIGPPHPGEEGFRLPHEQSPWPRNSFDDILLNHVGKEAAIRFQARYRELQAEYNVPDACDANDVASRLSVLPRDIGPATSVEGLGVLARTACAREQPFG</sequence>
<protein>
    <submittedName>
        <fullName evidence="1">Uncharacterized protein</fullName>
    </submittedName>
</protein>
<name>A0A7W9KE59_9PSEU</name>
<evidence type="ECO:0000313" key="2">
    <source>
        <dbReference type="Proteomes" id="UP000585638"/>
    </source>
</evidence>
<keyword evidence="2" id="KW-1185">Reference proteome</keyword>
<dbReference type="EMBL" id="JACHIR010000001">
    <property type="protein sequence ID" value="MBB5890164.1"/>
    <property type="molecule type" value="Genomic_DNA"/>
</dbReference>